<evidence type="ECO:0000256" key="2">
    <source>
        <dbReference type="ARBA" id="ARBA00022908"/>
    </source>
</evidence>
<proteinExistence type="inferred from homology"/>
<comment type="caution">
    <text evidence="8">The sequence shown here is derived from an EMBL/GenBank/DDBJ whole genome shotgun (WGS) entry which is preliminary data.</text>
</comment>
<keyword evidence="2" id="KW-0229">DNA integration</keyword>
<keyword evidence="4" id="KW-0233">DNA recombination</keyword>
<dbReference type="SUPFAM" id="SSF56349">
    <property type="entry name" value="DNA breaking-rejoining enzymes"/>
    <property type="match status" value="1"/>
</dbReference>
<name>A0A9X4EZD7_9VIBR</name>
<evidence type="ECO:0000313" key="9">
    <source>
        <dbReference type="Proteomes" id="UP001140979"/>
    </source>
</evidence>
<dbReference type="CDD" id="cd01184">
    <property type="entry name" value="INT_C_like_1"/>
    <property type="match status" value="1"/>
</dbReference>
<dbReference type="PROSITE" id="PS51898">
    <property type="entry name" value="TYR_RECOMBINASE"/>
    <property type="match status" value="1"/>
</dbReference>
<dbReference type="Proteomes" id="UP001140979">
    <property type="component" value="Unassembled WGS sequence"/>
</dbReference>
<accession>A0A9X4EZD7</accession>
<evidence type="ECO:0000256" key="5">
    <source>
        <dbReference type="PROSITE-ProRule" id="PRU01248"/>
    </source>
</evidence>
<dbReference type="Pfam" id="PF20172">
    <property type="entry name" value="DUF6538"/>
    <property type="match status" value="1"/>
</dbReference>
<keyword evidence="3 5" id="KW-0238">DNA-binding</keyword>
<evidence type="ECO:0000259" key="6">
    <source>
        <dbReference type="PROSITE" id="PS51898"/>
    </source>
</evidence>
<dbReference type="InterPro" id="IPR013762">
    <property type="entry name" value="Integrase-like_cat_sf"/>
</dbReference>
<dbReference type="GO" id="GO:0006310">
    <property type="term" value="P:DNA recombination"/>
    <property type="evidence" value="ECO:0007669"/>
    <property type="project" value="UniProtKB-KW"/>
</dbReference>
<dbReference type="Pfam" id="PF00589">
    <property type="entry name" value="Phage_integrase"/>
    <property type="match status" value="1"/>
</dbReference>
<dbReference type="PANTHER" id="PTHR30349:SF41">
    <property type="entry name" value="INTEGRASE_RECOMBINASE PROTEIN MJ0367-RELATED"/>
    <property type="match status" value="1"/>
</dbReference>
<protein>
    <submittedName>
        <fullName evidence="8">Tyrosine-type recombinase/integrase</fullName>
    </submittedName>
</protein>
<feature type="domain" description="Core-binding (CB)" evidence="7">
    <location>
        <begin position="113"/>
        <end position="195"/>
    </location>
</feature>
<comment type="similarity">
    <text evidence="1">Belongs to the 'phage' integrase family.</text>
</comment>
<dbReference type="Gene3D" id="1.10.443.10">
    <property type="entry name" value="Intergrase catalytic core"/>
    <property type="match status" value="1"/>
</dbReference>
<dbReference type="AlphaFoldDB" id="A0A9X4EZD7"/>
<reference evidence="8" key="1">
    <citation type="submission" date="2022-02" db="EMBL/GenBank/DDBJ databases">
        <title>Emergence and expansion in Europe of a Vibrio aestuarianus clonal complex pathogenic for oysters.</title>
        <authorList>
            <person name="Mesnil A."/>
            <person name="Travers M.-A."/>
        </authorList>
    </citation>
    <scope>NUCLEOTIDE SEQUENCE</scope>
    <source>
        <strain evidence="8">19_064_11T1</strain>
    </source>
</reference>
<dbReference type="GO" id="GO:0003677">
    <property type="term" value="F:DNA binding"/>
    <property type="evidence" value="ECO:0007669"/>
    <property type="project" value="UniProtKB-UniRule"/>
</dbReference>
<organism evidence="8 9">
    <name type="scientific">Vibrio aestuarianus</name>
    <dbReference type="NCBI Taxonomy" id="28171"/>
    <lineage>
        <taxon>Bacteria</taxon>
        <taxon>Pseudomonadati</taxon>
        <taxon>Pseudomonadota</taxon>
        <taxon>Gammaproteobacteria</taxon>
        <taxon>Vibrionales</taxon>
        <taxon>Vibrionaceae</taxon>
        <taxon>Vibrio</taxon>
    </lineage>
</organism>
<dbReference type="InterPro" id="IPR050090">
    <property type="entry name" value="Tyrosine_recombinase_XerCD"/>
</dbReference>
<dbReference type="Gene3D" id="1.10.150.130">
    <property type="match status" value="1"/>
</dbReference>
<evidence type="ECO:0000256" key="1">
    <source>
        <dbReference type="ARBA" id="ARBA00008857"/>
    </source>
</evidence>
<dbReference type="RefSeq" id="WP_274683973.1">
    <property type="nucleotide sequence ID" value="NZ_JAKNBA010000075.1"/>
</dbReference>
<dbReference type="InterPro" id="IPR046668">
    <property type="entry name" value="DUF6538"/>
</dbReference>
<evidence type="ECO:0000313" key="8">
    <source>
        <dbReference type="EMBL" id="MDE1244202.1"/>
    </source>
</evidence>
<dbReference type="PANTHER" id="PTHR30349">
    <property type="entry name" value="PHAGE INTEGRASE-RELATED"/>
    <property type="match status" value="1"/>
</dbReference>
<dbReference type="InterPro" id="IPR010998">
    <property type="entry name" value="Integrase_recombinase_N"/>
</dbReference>
<dbReference type="EMBL" id="JAKNBA010000075">
    <property type="protein sequence ID" value="MDE1244202.1"/>
    <property type="molecule type" value="Genomic_DNA"/>
</dbReference>
<evidence type="ECO:0000256" key="3">
    <source>
        <dbReference type="ARBA" id="ARBA00023125"/>
    </source>
</evidence>
<dbReference type="InterPro" id="IPR002104">
    <property type="entry name" value="Integrase_catalytic"/>
</dbReference>
<sequence>MYLFRQPNSVYYTRVAIPTSLQKNGFPKEIRLSLVTRDRRMAYKRNLDQTKVIFELFELAQTKSLPFLDFKQKLNAEINKLRLSFNKQAGDGDSTCRLLSETYEPKPKKQISSINSDALDRFIESKRLEKVTNLTLKQLKQRNGDFLKFVEQLEGASITSSVAMVYRDEILGRGLSHKTLRDYLAAIKQFMNWCVVQELINSNPFAHVKLPSKSTSSHSQRQRWGEKELTRLFSSRIFQEQDLSFQWVSKVMVLHGCRPSEACQLRVADIHIDGPIPIISFTDSGEQQHLKNLSSKRQVPIHKRLLESGFLDYVKERQQQKQAQLFDFIPRGKDLDWSKGFRDIMGDVLTACGFKAGIRPTAYSFRHTFVDELKQVNIEEHVVAQIVGHKNASMTYGHYGKQLPVEKLVDAVNAFTLKPF</sequence>
<dbReference type="GO" id="GO:0015074">
    <property type="term" value="P:DNA integration"/>
    <property type="evidence" value="ECO:0007669"/>
    <property type="project" value="UniProtKB-KW"/>
</dbReference>
<dbReference type="PROSITE" id="PS51900">
    <property type="entry name" value="CB"/>
    <property type="match status" value="1"/>
</dbReference>
<dbReference type="InterPro" id="IPR044068">
    <property type="entry name" value="CB"/>
</dbReference>
<evidence type="ECO:0000259" key="7">
    <source>
        <dbReference type="PROSITE" id="PS51900"/>
    </source>
</evidence>
<dbReference type="InterPro" id="IPR011010">
    <property type="entry name" value="DNA_brk_join_enz"/>
</dbReference>
<evidence type="ECO:0000256" key="4">
    <source>
        <dbReference type="ARBA" id="ARBA00023172"/>
    </source>
</evidence>
<feature type="domain" description="Tyr recombinase" evidence="6">
    <location>
        <begin position="219"/>
        <end position="413"/>
    </location>
</feature>
<gene>
    <name evidence="8" type="ORF">L9W94_19120</name>
</gene>